<organism evidence="1 2">
    <name type="scientific">Cichorium intybus</name>
    <name type="common">Chicory</name>
    <dbReference type="NCBI Taxonomy" id="13427"/>
    <lineage>
        <taxon>Eukaryota</taxon>
        <taxon>Viridiplantae</taxon>
        <taxon>Streptophyta</taxon>
        <taxon>Embryophyta</taxon>
        <taxon>Tracheophyta</taxon>
        <taxon>Spermatophyta</taxon>
        <taxon>Magnoliopsida</taxon>
        <taxon>eudicotyledons</taxon>
        <taxon>Gunneridae</taxon>
        <taxon>Pentapetalae</taxon>
        <taxon>asterids</taxon>
        <taxon>campanulids</taxon>
        <taxon>Asterales</taxon>
        <taxon>Asteraceae</taxon>
        <taxon>Cichorioideae</taxon>
        <taxon>Cichorieae</taxon>
        <taxon>Cichoriinae</taxon>
        <taxon>Cichorium</taxon>
    </lineage>
</organism>
<sequence length="342" mass="38601">MPRHMTTVTNYPSSSSQQHSFLKDQQSNCVTEECIPNSKNLENSNKEKIDEEIEMEKSPGNIIIKNDFNKIIIRNPNVADMSNMTSEPSCSNTKSYEDTSQHNFSNNPIRISFKKLKVNHEETDSLNDSLFDSSPREIFQKGKGKNLTKQGVKPILNRKDLRSPRSLARFEQKKCFYTQKRPEANSTFVTPIHTLRSTPSTPRNFGGYVTFGNDANDIIKGYGVLTNGNFTIQKVAYVLGLKHNLISVGQLVSTGLPVEFDNEFSYIMTGEMVRGMPLLRFNNENLCAACALGKQKKKPHKSITDSSITHPLELLHMDLYGPSIVASLNHKKYILVIVDDYT</sequence>
<evidence type="ECO:0000313" key="2">
    <source>
        <dbReference type="Proteomes" id="UP001055811"/>
    </source>
</evidence>
<proteinExistence type="predicted"/>
<name>A0ACB9GB21_CICIN</name>
<dbReference type="EMBL" id="CM042010">
    <property type="protein sequence ID" value="KAI3780804.1"/>
    <property type="molecule type" value="Genomic_DNA"/>
</dbReference>
<reference evidence="1 2" key="2">
    <citation type="journal article" date="2022" name="Mol. Ecol. Resour.">
        <title>The genomes of chicory, endive, great burdock and yacon provide insights into Asteraceae paleo-polyploidization history and plant inulin production.</title>
        <authorList>
            <person name="Fan W."/>
            <person name="Wang S."/>
            <person name="Wang H."/>
            <person name="Wang A."/>
            <person name="Jiang F."/>
            <person name="Liu H."/>
            <person name="Zhao H."/>
            <person name="Xu D."/>
            <person name="Zhang Y."/>
        </authorList>
    </citation>
    <scope>NUCLEOTIDE SEQUENCE [LARGE SCALE GENOMIC DNA]</scope>
    <source>
        <strain evidence="2">cv. Punajuju</strain>
        <tissue evidence="1">Leaves</tissue>
    </source>
</reference>
<protein>
    <submittedName>
        <fullName evidence="1">Uncharacterized protein</fullName>
    </submittedName>
</protein>
<evidence type="ECO:0000313" key="1">
    <source>
        <dbReference type="EMBL" id="KAI3780804.1"/>
    </source>
</evidence>
<accession>A0ACB9GB21</accession>
<comment type="caution">
    <text evidence="1">The sequence shown here is derived from an EMBL/GenBank/DDBJ whole genome shotgun (WGS) entry which is preliminary data.</text>
</comment>
<gene>
    <name evidence="1" type="ORF">L2E82_10795</name>
</gene>
<reference evidence="2" key="1">
    <citation type="journal article" date="2022" name="Mol. Ecol. Resour.">
        <title>The genomes of chicory, endive, great burdock and yacon provide insights into Asteraceae palaeo-polyploidization history and plant inulin production.</title>
        <authorList>
            <person name="Fan W."/>
            <person name="Wang S."/>
            <person name="Wang H."/>
            <person name="Wang A."/>
            <person name="Jiang F."/>
            <person name="Liu H."/>
            <person name="Zhao H."/>
            <person name="Xu D."/>
            <person name="Zhang Y."/>
        </authorList>
    </citation>
    <scope>NUCLEOTIDE SEQUENCE [LARGE SCALE GENOMIC DNA]</scope>
    <source>
        <strain evidence="2">cv. Punajuju</strain>
    </source>
</reference>
<dbReference type="Proteomes" id="UP001055811">
    <property type="component" value="Linkage Group LG02"/>
</dbReference>
<keyword evidence="2" id="KW-1185">Reference proteome</keyword>